<dbReference type="Gene3D" id="1.10.10.760">
    <property type="entry name" value="E-set domains of sugar-utilizing enzymes"/>
    <property type="match status" value="1"/>
</dbReference>
<organism evidence="19 20">
    <name type="scientific">Longimicrobium terrae</name>
    <dbReference type="NCBI Taxonomy" id="1639882"/>
    <lineage>
        <taxon>Bacteria</taxon>
        <taxon>Pseudomonadati</taxon>
        <taxon>Gemmatimonadota</taxon>
        <taxon>Longimicrobiia</taxon>
        <taxon>Longimicrobiales</taxon>
        <taxon>Longimicrobiaceae</taxon>
        <taxon>Longimicrobium</taxon>
    </lineage>
</organism>
<protein>
    <recommendedName>
        <fullName evidence="5 13">Malto-oligosyltrehalose trehalohydrolase</fullName>
        <shortName evidence="14">MTHase</shortName>
        <ecNumber evidence="4 13">3.2.1.141</ecNumber>
    </recommendedName>
    <alternativeName>
        <fullName evidence="11 14">4-alpha-D-((1-&gt;4)-alpha-D-glucano)trehalose trehalohydrolase</fullName>
    </alternativeName>
    <alternativeName>
        <fullName evidence="10 14">Maltooligosyl trehalose trehalohydrolase</fullName>
    </alternativeName>
</protein>
<evidence type="ECO:0000256" key="6">
    <source>
        <dbReference type="ARBA" id="ARBA00022490"/>
    </source>
</evidence>
<dbReference type="InterPro" id="IPR004193">
    <property type="entry name" value="Glyco_hydro_13_N"/>
</dbReference>
<dbReference type="PIRSF" id="PIRSF006337">
    <property type="entry name" value="Trehalose_TreZ"/>
    <property type="match status" value="1"/>
</dbReference>
<evidence type="ECO:0000256" key="4">
    <source>
        <dbReference type="ARBA" id="ARBA00012268"/>
    </source>
</evidence>
<feature type="domain" description="Glycosyl hydrolase family 13 catalytic" evidence="18">
    <location>
        <begin position="96"/>
        <end position="480"/>
    </location>
</feature>
<feature type="binding site" evidence="16">
    <location>
        <begin position="264"/>
        <end position="269"/>
    </location>
    <ligand>
        <name>substrate</name>
    </ligand>
</feature>
<evidence type="ECO:0000259" key="18">
    <source>
        <dbReference type="SMART" id="SM00642"/>
    </source>
</evidence>
<dbReference type="GO" id="GO:0005992">
    <property type="term" value="P:trehalose biosynthetic process"/>
    <property type="evidence" value="ECO:0007669"/>
    <property type="project" value="UniProtKB-UniRule"/>
</dbReference>
<keyword evidence="8" id="KW-0119">Carbohydrate metabolism</keyword>
<comment type="pathway">
    <text evidence="2 14">Glycan biosynthesis; trehalose biosynthesis.</text>
</comment>
<dbReference type="Proteomes" id="UP000582837">
    <property type="component" value="Unassembled WGS sequence"/>
</dbReference>
<name>A0A841GYQ0_9BACT</name>
<dbReference type="InterPro" id="IPR013783">
    <property type="entry name" value="Ig-like_fold"/>
</dbReference>
<dbReference type="InterPro" id="IPR006047">
    <property type="entry name" value="GH13_cat_dom"/>
</dbReference>
<dbReference type="InterPro" id="IPR012768">
    <property type="entry name" value="Trehalose_TreZ"/>
</dbReference>
<dbReference type="EMBL" id="JACHIA010000006">
    <property type="protein sequence ID" value="MBB6070911.1"/>
    <property type="molecule type" value="Genomic_DNA"/>
</dbReference>
<dbReference type="Pfam" id="PF02922">
    <property type="entry name" value="CBM_48"/>
    <property type="match status" value="1"/>
</dbReference>
<reference evidence="19 20" key="1">
    <citation type="submission" date="2020-08" db="EMBL/GenBank/DDBJ databases">
        <title>Genomic Encyclopedia of Type Strains, Phase IV (KMG-IV): sequencing the most valuable type-strain genomes for metagenomic binning, comparative biology and taxonomic classification.</title>
        <authorList>
            <person name="Goeker M."/>
        </authorList>
    </citation>
    <scope>NUCLEOTIDE SEQUENCE [LARGE SCALE GENOMIC DNA]</scope>
    <source>
        <strain evidence="19 20">DSM 29007</strain>
    </source>
</reference>
<evidence type="ECO:0000256" key="12">
    <source>
        <dbReference type="ARBA" id="ARBA00034013"/>
    </source>
</evidence>
<dbReference type="Gene3D" id="3.20.20.80">
    <property type="entry name" value="Glycosidases"/>
    <property type="match status" value="1"/>
</dbReference>
<evidence type="ECO:0000256" key="16">
    <source>
        <dbReference type="PIRSR" id="PIRSR006337-2"/>
    </source>
</evidence>
<keyword evidence="6" id="KW-0963">Cytoplasm</keyword>
<evidence type="ECO:0000256" key="3">
    <source>
        <dbReference type="ARBA" id="ARBA00008061"/>
    </source>
</evidence>
<dbReference type="SUPFAM" id="SSF81296">
    <property type="entry name" value="E set domains"/>
    <property type="match status" value="1"/>
</dbReference>
<evidence type="ECO:0000313" key="20">
    <source>
        <dbReference type="Proteomes" id="UP000582837"/>
    </source>
</evidence>
<dbReference type="RefSeq" id="WP_205761322.1">
    <property type="nucleotide sequence ID" value="NZ_JABDTL010000001.1"/>
</dbReference>
<feature type="site" description="Transition state stabilizer" evidence="17">
    <location>
        <position position="396"/>
    </location>
</feature>
<sequence>MKQSSDERLTFGANVVADGVKFRVWAPASERVDVVLYGPDAERVEPLAAEEGGWWSAVVPGTGAGTRYKYRLDGGDAFPDPASRSQPDGVHEASEVVDPTTFAWTDDGWKGVPYEELVIYELHVGTATEEGTFDALIGRLDDIAALGATAVEPLPIAEFPGHRNWGYDGVSLFAPESSYGGADAFRRFVDAAHARGLAVILDVVYNHLGPEGNYLYAVTGGKYFTDRHCTPWGDAIDYAARPVREFAIQNALHWAREYHVDGLRMDATHAILDDSPLHVIAEMVQRVHASLPEGRHFAFMAEDERNESSLVLPPPAGWGIDGVWADDFHHQVRRHTAGDHEAYFQDYTGSAEDIVRTLLRGWYYEGQRSVNHDRPRGTPTEGMRPTAFIHCIQNHDQVGNRALGDRLTESVSLPVYRALSALLLLSPYTPLLWMGQEWAASTPFQYFTDHPEELGKLVTEGRRREFGKFSAFADPRVRERIPDPQAPSTFANSRLRWDEAEQMPHAGIRALYRELLALRHTLAPLRRRDRESLDAHALGARALSLRRTGEDGSAVLLVASFDEGGMDADLLHSPATCPPRDSAWVPLLSTEEGRFGGADDGEVVSVGADGRIRMRGAGAVVLVAEKTGNRE</sequence>
<dbReference type="EC" id="3.2.1.141" evidence="4 13"/>
<comment type="caution">
    <text evidence="19">The sequence shown here is derived from an EMBL/GenBank/DDBJ whole genome shotgun (WGS) entry which is preliminary data.</text>
</comment>
<evidence type="ECO:0000256" key="14">
    <source>
        <dbReference type="PIRNR" id="PIRNR006337"/>
    </source>
</evidence>
<dbReference type="SMART" id="SM00642">
    <property type="entry name" value="Aamy"/>
    <property type="match status" value="1"/>
</dbReference>
<feature type="active site" description="Proton donor" evidence="15">
    <location>
        <position position="302"/>
    </location>
</feature>
<dbReference type="GO" id="GO:0033942">
    <property type="term" value="F:4-alpha-D-(1-&gt;4)-alpha-D-glucanotrehalose trehalohydrolase activity"/>
    <property type="evidence" value="ECO:0007669"/>
    <property type="project" value="UniProtKB-EC"/>
</dbReference>
<evidence type="ECO:0000256" key="15">
    <source>
        <dbReference type="PIRSR" id="PIRSR006337-1"/>
    </source>
</evidence>
<evidence type="ECO:0000256" key="17">
    <source>
        <dbReference type="PIRSR" id="PIRSR006337-3"/>
    </source>
</evidence>
<evidence type="ECO:0000256" key="10">
    <source>
        <dbReference type="ARBA" id="ARBA00032057"/>
    </source>
</evidence>
<accession>A0A841GYQ0</accession>
<evidence type="ECO:0000256" key="5">
    <source>
        <dbReference type="ARBA" id="ARBA00015938"/>
    </source>
</evidence>
<evidence type="ECO:0000256" key="1">
    <source>
        <dbReference type="ARBA" id="ARBA00004496"/>
    </source>
</evidence>
<evidence type="ECO:0000256" key="9">
    <source>
        <dbReference type="ARBA" id="ARBA00023295"/>
    </source>
</evidence>
<dbReference type="InterPro" id="IPR044901">
    <property type="entry name" value="Trehalose_TreZ_E-set_sf"/>
</dbReference>
<dbReference type="UniPathway" id="UPA00299"/>
<keyword evidence="20" id="KW-1185">Reference proteome</keyword>
<dbReference type="PANTHER" id="PTHR43651">
    <property type="entry name" value="1,4-ALPHA-GLUCAN-BRANCHING ENZYME"/>
    <property type="match status" value="1"/>
</dbReference>
<dbReference type="NCBIfam" id="TIGR02402">
    <property type="entry name" value="trehalose_TreZ"/>
    <property type="match status" value="1"/>
</dbReference>
<evidence type="ECO:0000313" key="19">
    <source>
        <dbReference type="EMBL" id="MBB6070911.1"/>
    </source>
</evidence>
<keyword evidence="7 14" id="KW-0378">Hydrolase</keyword>
<gene>
    <name evidence="19" type="ORF">HNQ61_002533</name>
</gene>
<dbReference type="PANTHER" id="PTHR43651:SF11">
    <property type="entry name" value="MALTO-OLIGOSYLTREHALOSE TREHALOHYDROLASE"/>
    <property type="match status" value="1"/>
</dbReference>
<proteinExistence type="inferred from homology"/>
<feature type="active site" description="Nucleophile" evidence="15">
    <location>
        <position position="266"/>
    </location>
</feature>
<dbReference type="InterPro" id="IPR017853">
    <property type="entry name" value="GH"/>
</dbReference>
<dbReference type="CDD" id="cd02853">
    <property type="entry name" value="E_set_MTHase_like_N"/>
    <property type="match status" value="1"/>
</dbReference>
<feature type="binding site" evidence="16">
    <location>
        <begin position="395"/>
        <end position="400"/>
    </location>
    <ligand>
        <name>substrate</name>
    </ligand>
</feature>
<comment type="similarity">
    <text evidence="3 14">Belongs to the glycosyl hydrolase 13 family.</text>
</comment>
<dbReference type="Pfam" id="PF00128">
    <property type="entry name" value="Alpha-amylase"/>
    <property type="match status" value="1"/>
</dbReference>
<dbReference type="SUPFAM" id="SSF51445">
    <property type="entry name" value="(Trans)glycosidases"/>
    <property type="match status" value="1"/>
</dbReference>
<evidence type="ECO:0000256" key="11">
    <source>
        <dbReference type="ARBA" id="ARBA00033284"/>
    </source>
</evidence>
<comment type="catalytic activity">
    <reaction evidence="12 14">
        <text>hydrolysis of (1-&gt;4)-alpha-D-glucosidic linkage in 4-alpha-D-[(1-&gt;4)-alpha-D-glucanosyl]n trehalose to yield trehalose and (1-&gt;4)-alpha-D-glucan.</text>
        <dbReference type="EC" id="3.2.1.141"/>
    </reaction>
</comment>
<comment type="subcellular location">
    <subcellularLocation>
        <location evidence="1 15">Cytoplasm</location>
    </subcellularLocation>
</comment>
<dbReference type="AlphaFoldDB" id="A0A841GYQ0"/>
<dbReference type="Gene3D" id="2.60.40.10">
    <property type="entry name" value="Immunoglobulins"/>
    <property type="match status" value="1"/>
</dbReference>
<keyword evidence="9 14" id="KW-0326">Glycosidase</keyword>
<evidence type="ECO:0000256" key="13">
    <source>
        <dbReference type="NCBIfam" id="TIGR02402"/>
    </source>
</evidence>
<evidence type="ECO:0000256" key="8">
    <source>
        <dbReference type="ARBA" id="ARBA00023277"/>
    </source>
</evidence>
<dbReference type="GO" id="GO:0005737">
    <property type="term" value="C:cytoplasm"/>
    <property type="evidence" value="ECO:0007669"/>
    <property type="project" value="UniProtKB-SubCell"/>
</dbReference>
<dbReference type="CDD" id="cd11325">
    <property type="entry name" value="AmyAc_GTHase"/>
    <property type="match status" value="1"/>
</dbReference>
<evidence type="ECO:0000256" key="2">
    <source>
        <dbReference type="ARBA" id="ARBA00005199"/>
    </source>
</evidence>
<dbReference type="InterPro" id="IPR014756">
    <property type="entry name" value="Ig_E-set"/>
</dbReference>
<evidence type="ECO:0000256" key="7">
    <source>
        <dbReference type="ARBA" id="ARBA00022801"/>
    </source>
</evidence>
<feature type="binding site" evidence="16">
    <location>
        <begin position="326"/>
        <end position="330"/>
    </location>
    <ligand>
        <name>substrate</name>
    </ligand>
</feature>